<organism evidence="15 16">
    <name type="scientific">Gelidibacter sediminis</name>
    <dbReference type="NCBI Taxonomy" id="1608710"/>
    <lineage>
        <taxon>Bacteria</taxon>
        <taxon>Pseudomonadati</taxon>
        <taxon>Bacteroidota</taxon>
        <taxon>Flavobacteriia</taxon>
        <taxon>Flavobacteriales</taxon>
        <taxon>Flavobacteriaceae</taxon>
        <taxon>Gelidibacter</taxon>
    </lineage>
</organism>
<feature type="active site" evidence="12">
    <location>
        <position position="220"/>
    </location>
</feature>
<feature type="active site" evidence="12">
    <location>
        <position position="227"/>
    </location>
</feature>
<reference evidence="15 16" key="1">
    <citation type="submission" date="2019-03" db="EMBL/GenBank/DDBJ databases">
        <title>Genomic Encyclopedia of Archaeal and Bacterial Type Strains, Phase II (KMG-II): from individual species to whole genera.</title>
        <authorList>
            <person name="Goeker M."/>
        </authorList>
    </citation>
    <scope>NUCLEOTIDE SEQUENCE [LARGE SCALE GENOMIC DNA]</scope>
    <source>
        <strain evidence="15 16">DSM 28135</strain>
    </source>
</reference>
<evidence type="ECO:0000256" key="13">
    <source>
        <dbReference type="NCBIfam" id="TIGR04265"/>
    </source>
</evidence>
<evidence type="ECO:0000256" key="4">
    <source>
        <dbReference type="ARBA" id="ARBA00022679"/>
    </source>
</evidence>
<dbReference type="PANTHER" id="PTHR21248:SF22">
    <property type="entry name" value="PHOSPHOLIPASE D"/>
    <property type="match status" value="1"/>
</dbReference>
<evidence type="ECO:0000313" key="15">
    <source>
        <dbReference type="EMBL" id="TDU40492.1"/>
    </source>
</evidence>
<keyword evidence="6" id="KW-0677">Repeat</keyword>
<name>A0A4R7Q175_9FLAO</name>
<dbReference type="Pfam" id="PF13396">
    <property type="entry name" value="PLDc_N"/>
    <property type="match status" value="1"/>
</dbReference>
<keyword evidence="10 12" id="KW-0594">Phospholipid biosynthesis</keyword>
<dbReference type="NCBIfam" id="TIGR04265">
    <property type="entry name" value="bac_cardiolipin"/>
    <property type="match status" value="1"/>
</dbReference>
<feature type="domain" description="PLD phosphodiesterase" evidence="14">
    <location>
        <begin position="397"/>
        <end position="424"/>
    </location>
</feature>
<dbReference type="CDD" id="cd09112">
    <property type="entry name" value="PLDc_CLS_2"/>
    <property type="match status" value="1"/>
</dbReference>
<dbReference type="InterPro" id="IPR001736">
    <property type="entry name" value="PLipase_D/transphosphatidylase"/>
</dbReference>
<dbReference type="CDD" id="cd09110">
    <property type="entry name" value="PLDc_CLS_1"/>
    <property type="match status" value="1"/>
</dbReference>
<evidence type="ECO:0000256" key="7">
    <source>
        <dbReference type="ARBA" id="ARBA00022989"/>
    </source>
</evidence>
<keyword evidence="16" id="KW-1185">Reference proteome</keyword>
<dbReference type="EMBL" id="SOBW01000008">
    <property type="protein sequence ID" value="TDU40492.1"/>
    <property type="molecule type" value="Genomic_DNA"/>
</dbReference>
<evidence type="ECO:0000256" key="10">
    <source>
        <dbReference type="ARBA" id="ARBA00023209"/>
    </source>
</evidence>
<keyword evidence="8 12" id="KW-0443">Lipid metabolism</keyword>
<keyword evidence="3 12" id="KW-0444">Lipid biosynthesis</keyword>
<evidence type="ECO:0000256" key="12">
    <source>
        <dbReference type="HAMAP-Rule" id="MF_01916"/>
    </source>
</evidence>
<dbReference type="Gene3D" id="3.30.870.10">
    <property type="entry name" value="Endonuclease Chain A"/>
    <property type="match status" value="2"/>
</dbReference>
<keyword evidence="7 12" id="KW-1133">Transmembrane helix</keyword>
<dbReference type="AlphaFoldDB" id="A0A4R7Q175"/>
<evidence type="ECO:0000256" key="6">
    <source>
        <dbReference type="ARBA" id="ARBA00022737"/>
    </source>
</evidence>
<dbReference type="InterPro" id="IPR025202">
    <property type="entry name" value="PLD-like_dom"/>
</dbReference>
<evidence type="ECO:0000313" key="16">
    <source>
        <dbReference type="Proteomes" id="UP000294689"/>
    </source>
</evidence>
<accession>A0A4R7Q175</accession>
<feature type="domain" description="PLD phosphodiesterase" evidence="14">
    <location>
        <begin position="215"/>
        <end position="242"/>
    </location>
</feature>
<keyword evidence="9 12" id="KW-0472">Membrane</keyword>
<dbReference type="Proteomes" id="UP000294689">
    <property type="component" value="Unassembled WGS sequence"/>
</dbReference>
<evidence type="ECO:0000256" key="5">
    <source>
        <dbReference type="ARBA" id="ARBA00022692"/>
    </source>
</evidence>
<dbReference type="InterPro" id="IPR027379">
    <property type="entry name" value="CLS_N"/>
</dbReference>
<dbReference type="OrthoDB" id="9762009at2"/>
<comment type="function">
    <text evidence="12">Catalyzes the reversible phosphatidyl group transfer from one phosphatidylglycerol molecule to another to form cardiolipin (CL) (diphosphatidylglycerol) and glycerol.</text>
</comment>
<keyword evidence="2 12" id="KW-1003">Cell membrane</keyword>
<protein>
    <recommendedName>
        <fullName evidence="12 13">Cardiolipin synthase</fullName>
        <shortName evidence="12">CL synthase</shortName>
        <ecNumber evidence="12 13">2.7.8.-</ecNumber>
    </recommendedName>
</protein>
<dbReference type="InterPro" id="IPR030874">
    <property type="entry name" value="Cardiolipin_synth_Firmi"/>
</dbReference>
<dbReference type="GO" id="GO:0008808">
    <property type="term" value="F:cardiolipin synthase activity"/>
    <property type="evidence" value="ECO:0007669"/>
    <property type="project" value="UniProtKB-UniRule"/>
</dbReference>
<gene>
    <name evidence="15" type="ORF">BXY82_2542</name>
</gene>
<dbReference type="HAMAP" id="MF_01916">
    <property type="entry name" value="Cardiolipin_synth_Cls"/>
    <property type="match status" value="1"/>
</dbReference>
<evidence type="ECO:0000256" key="2">
    <source>
        <dbReference type="ARBA" id="ARBA00022475"/>
    </source>
</evidence>
<evidence type="ECO:0000256" key="1">
    <source>
        <dbReference type="ARBA" id="ARBA00004651"/>
    </source>
</evidence>
<dbReference type="GO" id="GO:0032049">
    <property type="term" value="P:cardiolipin biosynthetic process"/>
    <property type="evidence" value="ECO:0007669"/>
    <property type="project" value="UniProtKB-UniRule"/>
</dbReference>
<feature type="active site" evidence="12">
    <location>
        <position position="409"/>
    </location>
</feature>
<keyword evidence="5 12" id="KW-0812">Transmembrane</keyword>
<evidence type="ECO:0000256" key="11">
    <source>
        <dbReference type="ARBA" id="ARBA00023264"/>
    </source>
</evidence>
<dbReference type="EC" id="2.7.8.-" evidence="12 13"/>
<evidence type="ECO:0000259" key="14">
    <source>
        <dbReference type="PROSITE" id="PS50035"/>
    </source>
</evidence>
<comment type="similarity">
    <text evidence="12">Belongs to the phospholipase D family. Cardiolipin synthase subfamily.</text>
</comment>
<dbReference type="PANTHER" id="PTHR21248">
    <property type="entry name" value="CARDIOLIPIN SYNTHASE"/>
    <property type="match status" value="1"/>
</dbReference>
<proteinExistence type="inferred from homology"/>
<feature type="transmembrane region" description="Helical" evidence="12">
    <location>
        <begin position="6"/>
        <end position="24"/>
    </location>
</feature>
<sequence>MNWLLLGQIAYVIFLIVVILRVVYDTRSSVKALAYILFIIFVPFVGVIFYFSFGINYRKRKLYTKKIIKDEQLRHHLRARMYAYSQRVSDSGLISSAYDNLTAYVRGAGNSPLTANNTVKLLINGEEKFPALLSALEKATSHIHIEYYIFEDDVTGNSVADLLIKKAREGVQVRFMYDDFGSHGLGNKFLKKLQDAGVQTAPFYKVTWYALANRLNYRNHRKIIIVDGEVGFVGGINMSDRYRNDLKTDSHLFWRDTHLMITGRATAYLQYLFIGDWNFCSPTQLEYNSTYFPDQSPQASIHKEVVQMVASGPDSLQPVIFYSILEAIGSAKKSIFITSPYFIPGESLMDALIIAVQSGLDVKIVVPGISDSKMVNAAARAYYTELLQFGAEIYLYNKGFVHAKTMVIDDNLAIIGSANMDYRSFDLNFEVNAMVYSTDIAKQLTEVFKEDMDESVKINPNKWLNRPKIVQLLEKIVRLLSPFL</sequence>
<comment type="caution">
    <text evidence="15">The sequence shown here is derived from an EMBL/GenBank/DDBJ whole genome shotgun (WGS) entry which is preliminary data.</text>
</comment>
<evidence type="ECO:0000256" key="9">
    <source>
        <dbReference type="ARBA" id="ARBA00023136"/>
    </source>
</evidence>
<evidence type="ECO:0000256" key="3">
    <source>
        <dbReference type="ARBA" id="ARBA00022516"/>
    </source>
</evidence>
<comment type="subcellular location">
    <subcellularLocation>
        <location evidence="1 12">Cell membrane</location>
        <topology evidence="1 12">Multi-pass membrane protein</topology>
    </subcellularLocation>
</comment>
<keyword evidence="11 12" id="KW-1208">Phospholipid metabolism</keyword>
<feature type="active site" evidence="12">
    <location>
        <position position="222"/>
    </location>
</feature>
<keyword evidence="4 12" id="KW-0808">Transferase</keyword>
<comment type="catalytic activity">
    <reaction evidence="12">
        <text>2 a 1,2-diacyl-sn-glycero-3-phospho-(1'-sn-glycerol) = a cardiolipin + glycerol</text>
        <dbReference type="Rhea" id="RHEA:31451"/>
        <dbReference type="ChEBI" id="CHEBI:17754"/>
        <dbReference type="ChEBI" id="CHEBI:62237"/>
        <dbReference type="ChEBI" id="CHEBI:64716"/>
    </reaction>
</comment>
<feature type="transmembrane region" description="Helical" evidence="12">
    <location>
        <begin position="33"/>
        <end position="53"/>
    </location>
</feature>
<feature type="active site" evidence="12">
    <location>
        <position position="404"/>
    </location>
</feature>
<dbReference type="RefSeq" id="WP_133758501.1">
    <property type="nucleotide sequence ID" value="NZ_SOBW01000008.1"/>
</dbReference>
<dbReference type="Pfam" id="PF13091">
    <property type="entry name" value="PLDc_2"/>
    <property type="match status" value="2"/>
</dbReference>
<dbReference type="GO" id="GO:0005886">
    <property type="term" value="C:plasma membrane"/>
    <property type="evidence" value="ECO:0007669"/>
    <property type="project" value="UniProtKB-SubCell"/>
</dbReference>
<dbReference type="SMART" id="SM00155">
    <property type="entry name" value="PLDc"/>
    <property type="match status" value="2"/>
</dbReference>
<dbReference type="PROSITE" id="PS50035">
    <property type="entry name" value="PLD"/>
    <property type="match status" value="2"/>
</dbReference>
<feature type="active site" evidence="12">
    <location>
        <position position="402"/>
    </location>
</feature>
<evidence type="ECO:0000256" key="8">
    <source>
        <dbReference type="ARBA" id="ARBA00023098"/>
    </source>
</evidence>
<dbReference type="SUPFAM" id="SSF56024">
    <property type="entry name" value="Phospholipase D/nuclease"/>
    <property type="match status" value="2"/>
</dbReference>
<dbReference type="InterPro" id="IPR022924">
    <property type="entry name" value="Cardiolipin_synthase"/>
</dbReference>